<feature type="region of interest" description="Disordered" evidence="1">
    <location>
        <begin position="102"/>
        <end position="121"/>
    </location>
</feature>
<dbReference type="RefSeq" id="WP_131902908.1">
    <property type="nucleotide sequence ID" value="NZ_SMKU01000421.1"/>
</dbReference>
<name>A0A4R5A2Q6_9ACTN</name>
<dbReference type="AlphaFoldDB" id="A0A4R5A2Q6"/>
<sequence>MSVDKPRESDESRDLGARLYGPVNAVYVELRAGAPGVVASCKRGHYEPATRSHLRVSYRAEPARVVTWDEEAQYYVWVGGPDDGGQLGREPRRVAARIAETLGAPFSAPSDDPAAEGRTGR</sequence>
<comment type="caution">
    <text evidence="2">The sequence shown here is derived from an EMBL/GenBank/DDBJ whole genome shotgun (WGS) entry which is preliminary data.</text>
</comment>
<evidence type="ECO:0000256" key="1">
    <source>
        <dbReference type="SAM" id="MobiDB-lite"/>
    </source>
</evidence>
<evidence type="ECO:0000313" key="3">
    <source>
        <dbReference type="Proteomes" id="UP000294513"/>
    </source>
</evidence>
<gene>
    <name evidence="2" type="ORF">E1298_41695</name>
</gene>
<proteinExistence type="predicted"/>
<reference evidence="2 3" key="1">
    <citation type="submission" date="2019-03" db="EMBL/GenBank/DDBJ databases">
        <title>Draft genome sequences of novel Actinobacteria.</title>
        <authorList>
            <person name="Sahin N."/>
            <person name="Ay H."/>
            <person name="Saygin H."/>
        </authorList>
    </citation>
    <scope>NUCLEOTIDE SEQUENCE [LARGE SCALE GENOMIC DNA]</scope>
    <source>
        <strain evidence="2 3">H3C3</strain>
    </source>
</reference>
<dbReference type="OrthoDB" id="3478846at2"/>
<accession>A0A4R5A2Q6</accession>
<protein>
    <submittedName>
        <fullName evidence="2">Uncharacterized protein</fullName>
    </submittedName>
</protein>
<organism evidence="2 3">
    <name type="scientific">Actinomadura rubrisoli</name>
    <dbReference type="NCBI Taxonomy" id="2530368"/>
    <lineage>
        <taxon>Bacteria</taxon>
        <taxon>Bacillati</taxon>
        <taxon>Actinomycetota</taxon>
        <taxon>Actinomycetes</taxon>
        <taxon>Streptosporangiales</taxon>
        <taxon>Thermomonosporaceae</taxon>
        <taxon>Actinomadura</taxon>
    </lineage>
</organism>
<dbReference type="Proteomes" id="UP000294513">
    <property type="component" value="Unassembled WGS sequence"/>
</dbReference>
<dbReference type="EMBL" id="SMKU01000421">
    <property type="protein sequence ID" value="TDD65106.1"/>
    <property type="molecule type" value="Genomic_DNA"/>
</dbReference>
<keyword evidence="3" id="KW-1185">Reference proteome</keyword>
<evidence type="ECO:0000313" key="2">
    <source>
        <dbReference type="EMBL" id="TDD65106.1"/>
    </source>
</evidence>